<sequence length="399" mass="44691">MQDMAQKFSLDLPKFVASPKSSPYKVVILTGTTGKLGSMLLADLISDDGVGRVYALNRGHKHPLRARQREAFREKGIDERLLDSGKLRLLVGDVMQKGDFGLPSELFQEMKDSVTHIIHNAWPTALNPPLSYYKPSMEGLRNLLDFSMSSGAVFTFISSGIVFNNADMGDKFLEQPIPAHYALGYGYSESKWVGEQIVLNARANGLPTQNIRVGHLCGFKTNGSWSKWEWPTAMINSAKWLRCIPTFDRTCSWMYTEWASRAIVDSLDGGGKFPVLHLNHPNPVPWSAIANEISSTLGAETVTFSEWFARLQKYKASHGRDRSGNLYIALRLLPFLEKFVETTEAFGEHREAFGLPAMDMEKALEVCPSLSNPPKPGLGRRDTRQWLVHLEEGPFQARL</sequence>
<dbReference type="InterPro" id="IPR013120">
    <property type="entry name" value="FAR_NAD-bd"/>
</dbReference>
<dbReference type="Gene3D" id="3.40.50.720">
    <property type="entry name" value="NAD(P)-binding Rossmann-like Domain"/>
    <property type="match status" value="1"/>
</dbReference>
<comment type="caution">
    <text evidence="4">The sequence shown here is derived from an EMBL/GenBank/DDBJ whole genome shotgun (WGS) entry which is preliminary data.</text>
</comment>
<reference evidence="4 5" key="1">
    <citation type="submission" date="2024-02" db="EMBL/GenBank/DDBJ databases">
        <title>A draft genome for the cacao thread blight pathogen Marasmius crinis-equi.</title>
        <authorList>
            <person name="Cohen S.P."/>
            <person name="Baruah I.K."/>
            <person name="Amoako-Attah I."/>
            <person name="Bukari Y."/>
            <person name="Meinhardt L.W."/>
            <person name="Bailey B.A."/>
        </authorList>
    </citation>
    <scope>NUCLEOTIDE SEQUENCE [LARGE SCALE GENOMIC DNA]</scope>
    <source>
        <strain evidence="4 5">GH-76</strain>
    </source>
</reference>
<evidence type="ECO:0000313" key="4">
    <source>
        <dbReference type="EMBL" id="KAL0580014.1"/>
    </source>
</evidence>
<organism evidence="4 5">
    <name type="scientific">Marasmius crinis-equi</name>
    <dbReference type="NCBI Taxonomy" id="585013"/>
    <lineage>
        <taxon>Eukaryota</taxon>
        <taxon>Fungi</taxon>
        <taxon>Dikarya</taxon>
        <taxon>Basidiomycota</taxon>
        <taxon>Agaricomycotina</taxon>
        <taxon>Agaricomycetes</taxon>
        <taxon>Agaricomycetidae</taxon>
        <taxon>Agaricales</taxon>
        <taxon>Marasmiineae</taxon>
        <taxon>Marasmiaceae</taxon>
        <taxon>Marasmius</taxon>
    </lineage>
</organism>
<gene>
    <name evidence="4" type="ORF">V5O48_002017</name>
</gene>
<dbReference type="SUPFAM" id="SSF51735">
    <property type="entry name" value="NAD(P)-binding Rossmann-fold domains"/>
    <property type="match status" value="1"/>
</dbReference>
<evidence type="ECO:0000313" key="5">
    <source>
        <dbReference type="Proteomes" id="UP001465976"/>
    </source>
</evidence>
<evidence type="ECO:0000259" key="3">
    <source>
        <dbReference type="Pfam" id="PF07993"/>
    </source>
</evidence>
<keyword evidence="2" id="KW-0597">Phosphoprotein</keyword>
<proteinExistence type="predicted"/>
<dbReference type="InterPro" id="IPR036291">
    <property type="entry name" value="NAD(P)-bd_dom_sf"/>
</dbReference>
<dbReference type="PANTHER" id="PTHR44845:SF1">
    <property type="entry name" value="L-2-AMINOADIPATE REDUCTASE"/>
    <property type="match status" value="1"/>
</dbReference>
<dbReference type="Proteomes" id="UP001465976">
    <property type="component" value="Unassembled WGS sequence"/>
</dbReference>
<keyword evidence="5" id="KW-1185">Reference proteome</keyword>
<evidence type="ECO:0000256" key="2">
    <source>
        <dbReference type="ARBA" id="ARBA00022553"/>
    </source>
</evidence>
<keyword evidence="1" id="KW-0596">Phosphopantetheine</keyword>
<protein>
    <recommendedName>
        <fullName evidence="3">Thioester reductase (TE) domain-containing protein</fullName>
    </recommendedName>
</protein>
<feature type="domain" description="Thioester reductase (TE)" evidence="3">
    <location>
        <begin position="29"/>
        <end position="249"/>
    </location>
</feature>
<dbReference type="PANTHER" id="PTHR44845">
    <property type="entry name" value="CARRIER DOMAIN-CONTAINING PROTEIN"/>
    <property type="match status" value="1"/>
</dbReference>
<accession>A0ABR3FWZ7</accession>
<dbReference type="Pfam" id="PF07993">
    <property type="entry name" value="NAD_binding_4"/>
    <property type="match status" value="1"/>
</dbReference>
<name>A0ABR3FWZ7_9AGAR</name>
<dbReference type="EMBL" id="JBAHYK010000042">
    <property type="protein sequence ID" value="KAL0580014.1"/>
    <property type="molecule type" value="Genomic_DNA"/>
</dbReference>
<evidence type="ECO:0000256" key="1">
    <source>
        <dbReference type="ARBA" id="ARBA00022450"/>
    </source>
</evidence>